<evidence type="ECO:0000256" key="4">
    <source>
        <dbReference type="ARBA" id="ARBA00023125"/>
    </source>
</evidence>
<comment type="subcellular location">
    <subcellularLocation>
        <location evidence="1 7">Nucleus</location>
    </subcellularLocation>
</comment>
<evidence type="ECO:0000313" key="10">
    <source>
        <dbReference type="EnsemblMetazoa" id="AMEM015129-PA"/>
    </source>
</evidence>
<feature type="region of interest" description="Disordered" evidence="8">
    <location>
        <begin position="276"/>
        <end position="364"/>
    </location>
</feature>
<dbReference type="SUPFAM" id="SSF49417">
    <property type="entry name" value="p53-like transcription factors"/>
    <property type="match status" value="1"/>
</dbReference>
<dbReference type="GO" id="GO:0000785">
    <property type="term" value="C:chromatin"/>
    <property type="evidence" value="ECO:0007669"/>
    <property type="project" value="TreeGrafter"/>
</dbReference>
<dbReference type="KEGG" id="amer:121593723"/>
<evidence type="ECO:0000256" key="1">
    <source>
        <dbReference type="ARBA" id="ARBA00004123"/>
    </source>
</evidence>
<feature type="region of interest" description="Disordered" evidence="8">
    <location>
        <begin position="453"/>
        <end position="505"/>
    </location>
</feature>
<accession>A0A182VHM6</accession>
<keyword evidence="11" id="KW-1185">Reference proteome</keyword>
<dbReference type="InterPro" id="IPR036960">
    <property type="entry name" value="T-box_sf"/>
</dbReference>
<dbReference type="InterPro" id="IPR008967">
    <property type="entry name" value="p53-like_TF_DNA-bd_sf"/>
</dbReference>
<dbReference type="PRINTS" id="PR00937">
    <property type="entry name" value="TBOX"/>
</dbReference>
<dbReference type="Pfam" id="PF00907">
    <property type="entry name" value="T-box"/>
    <property type="match status" value="1"/>
</dbReference>
<keyword evidence="6 7" id="KW-0539">Nucleus</keyword>
<dbReference type="GO" id="GO:0000981">
    <property type="term" value="F:DNA-binding transcription factor activity, RNA polymerase II-specific"/>
    <property type="evidence" value="ECO:0007669"/>
    <property type="project" value="TreeGrafter"/>
</dbReference>
<evidence type="ECO:0000256" key="2">
    <source>
        <dbReference type="ARBA" id="ARBA00022473"/>
    </source>
</evidence>
<dbReference type="GO" id="GO:0045893">
    <property type="term" value="P:positive regulation of DNA-templated transcription"/>
    <property type="evidence" value="ECO:0007669"/>
    <property type="project" value="InterPro"/>
</dbReference>
<feature type="compositionally biased region" description="Low complexity" evidence="8">
    <location>
        <begin position="328"/>
        <end position="358"/>
    </location>
</feature>
<feature type="compositionally biased region" description="Polar residues" evidence="8">
    <location>
        <begin position="484"/>
        <end position="495"/>
    </location>
</feature>
<feature type="domain" description="T-box" evidence="9">
    <location>
        <begin position="104"/>
        <end position="282"/>
    </location>
</feature>
<dbReference type="GO" id="GO:0001708">
    <property type="term" value="P:cell fate specification"/>
    <property type="evidence" value="ECO:0007669"/>
    <property type="project" value="TreeGrafter"/>
</dbReference>
<dbReference type="GO" id="GO:0000978">
    <property type="term" value="F:RNA polymerase II cis-regulatory region sequence-specific DNA binding"/>
    <property type="evidence" value="ECO:0007669"/>
    <property type="project" value="InterPro"/>
</dbReference>
<proteinExistence type="predicted"/>
<dbReference type="RefSeq" id="XP_041772304.1">
    <property type="nucleotide sequence ID" value="XM_041916370.1"/>
</dbReference>
<dbReference type="AlphaFoldDB" id="A0A182VHM6"/>
<keyword evidence="3" id="KW-0805">Transcription regulation</keyword>
<dbReference type="GO" id="GO:0005634">
    <property type="term" value="C:nucleus"/>
    <property type="evidence" value="ECO:0007669"/>
    <property type="project" value="UniProtKB-SubCell"/>
</dbReference>
<reference evidence="10" key="1">
    <citation type="submission" date="2020-05" db="UniProtKB">
        <authorList>
            <consortium name="EnsemblMetazoa"/>
        </authorList>
    </citation>
    <scope>IDENTIFICATION</scope>
    <source>
        <strain evidence="10">MAF</strain>
    </source>
</reference>
<dbReference type="PRINTS" id="PR00938">
    <property type="entry name" value="BRACHYURY"/>
</dbReference>
<dbReference type="PROSITE" id="PS50252">
    <property type="entry name" value="TBOX_3"/>
    <property type="match status" value="1"/>
</dbReference>
<dbReference type="GeneID" id="121593723"/>
<evidence type="ECO:0000256" key="8">
    <source>
        <dbReference type="SAM" id="MobiDB-lite"/>
    </source>
</evidence>
<dbReference type="PANTHER" id="PTHR11267:SF204">
    <property type="entry name" value="SPADETAIL"/>
    <property type="match status" value="1"/>
</dbReference>
<keyword evidence="4 7" id="KW-0238">DNA-binding</keyword>
<evidence type="ECO:0000256" key="3">
    <source>
        <dbReference type="ARBA" id="ARBA00023015"/>
    </source>
</evidence>
<dbReference type="CDD" id="cd20681">
    <property type="entry name" value="T-box_Drosocross-like"/>
    <property type="match status" value="1"/>
</dbReference>
<organism evidence="10 11">
    <name type="scientific">Anopheles merus</name>
    <name type="common">Mosquito</name>
    <dbReference type="NCBI Taxonomy" id="30066"/>
    <lineage>
        <taxon>Eukaryota</taxon>
        <taxon>Metazoa</taxon>
        <taxon>Ecdysozoa</taxon>
        <taxon>Arthropoda</taxon>
        <taxon>Hexapoda</taxon>
        <taxon>Insecta</taxon>
        <taxon>Pterygota</taxon>
        <taxon>Neoptera</taxon>
        <taxon>Endopterygota</taxon>
        <taxon>Diptera</taxon>
        <taxon>Nematocera</taxon>
        <taxon>Culicoidea</taxon>
        <taxon>Culicidae</taxon>
        <taxon>Anophelinae</taxon>
        <taxon>Anopheles</taxon>
    </lineage>
</organism>
<name>A0A182VHM6_ANOME</name>
<dbReference type="PANTHER" id="PTHR11267">
    <property type="entry name" value="T-BOX PROTEIN-RELATED"/>
    <property type="match status" value="1"/>
</dbReference>
<feature type="compositionally biased region" description="Low complexity" evidence="8">
    <location>
        <begin position="466"/>
        <end position="476"/>
    </location>
</feature>
<dbReference type="InterPro" id="IPR001699">
    <property type="entry name" value="TF_T-box"/>
</dbReference>
<protein>
    <recommendedName>
        <fullName evidence="9">T-box domain-containing protein</fullName>
    </recommendedName>
</protein>
<dbReference type="Proteomes" id="UP000075903">
    <property type="component" value="Unassembled WGS sequence"/>
</dbReference>
<dbReference type="FunFam" id="2.60.40.820:FF:000010">
    <property type="entry name" value="T-box transcription factor TBX6"/>
    <property type="match status" value="1"/>
</dbReference>
<dbReference type="PROSITE" id="PS01283">
    <property type="entry name" value="TBOX_1"/>
    <property type="match status" value="1"/>
</dbReference>
<evidence type="ECO:0000256" key="5">
    <source>
        <dbReference type="ARBA" id="ARBA00023163"/>
    </source>
</evidence>
<evidence type="ECO:0000259" key="9">
    <source>
        <dbReference type="PROSITE" id="PS50252"/>
    </source>
</evidence>
<dbReference type="EnsemblMetazoa" id="AMEM015129-RA">
    <property type="protein sequence ID" value="AMEM015129-PA"/>
    <property type="gene ID" value="AMEM015129"/>
</dbReference>
<dbReference type="VEuPathDB" id="VectorBase:AMEM015129"/>
<comment type="caution">
    <text evidence="7">Lacks conserved residue(s) required for the propagation of feature annotation.</text>
</comment>
<evidence type="ECO:0000256" key="6">
    <source>
        <dbReference type="ARBA" id="ARBA00023242"/>
    </source>
</evidence>
<evidence type="ECO:0000256" key="7">
    <source>
        <dbReference type="PROSITE-ProRule" id="PRU00201"/>
    </source>
</evidence>
<dbReference type="SMART" id="SM00425">
    <property type="entry name" value="TBOX"/>
    <property type="match status" value="1"/>
</dbReference>
<keyword evidence="2" id="KW-0217">Developmental protein</keyword>
<dbReference type="InterPro" id="IPR046360">
    <property type="entry name" value="T-box_DNA-bd"/>
</dbReference>
<dbReference type="InterPro" id="IPR018186">
    <property type="entry name" value="TF_T-box_CS"/>
</dbReference>
<keyword evidence="5" id="KW-0804">Transcription</keyword>
<sequence>MCEELQVSLECNDCSNPSSSSCVLPSAFTAVSRTPCCPTRQKQNMTADLMDLRMHHHLALQTEFYRMQMQRLPDPYPAMLPVPAPRPLMIPPRYNALPDVDIKLQNRDLWSQFHKIGTEMIITKSGRRMFPSMRLSVNGLEAEENYFILLEMVPISDCRFKFSGSQWVPAGGAEPQSPQRIYFHPDGPALGSHWTSQPIVFNKVKLTNNTLDSNGHIVLTSMHKYQPRIHVIKASDATQIPWAPQQAFTFPETEFVAVTAYQNDRITKLKIDNNPFAKGFRETGQSRCKRKAGLLMSPDSGLGNRSSEEEDESDGQEAGPEAKRPRTSSLAGSLSSLDDSELSVSDGSSSGTSSPLVVDDFGSPVRPSPSAAGAFYQNHHPGFAMQAGLFPTQHHHHQHHHQLSHPMLHQTGGGSWMDLMFPSFARPQAAGSPHGLEPSALVQAAQQLQQFARREFLPLPVPSPRTPNSSSSSTTSSEDDSTSRKQQLPQHTLPFSISAILGHDR</sequence>
<evidence type="ECO:0000313" key="11">
    <source>
        <dbReference type="Proteomes" id="UP000075903"/>
    </source>
</evidence>
<dbReference type="InterPro" id="IPR002070">
    <property type="entry name" value="TF_Brachyury"/>
</dbReference>
<dbReference type="Gene3D" id="2.60.40.820">
    <property type="entry name" value="Transcription factor, T-box"/>
    <property type="match status" value="1"/>
</dbReference>
<dbReference type="STRING" id="30066.A0A182VHM6"/>
<dbReference type="VEuPathDB" id="VectorBase:AMEM21_007058"/>